<dbReference type="PROSITE" id="PS50923">
    <property type="entry name" value="SUSHI"/>
    <property type="match status" value="1"/>
</dbReference>
<feature type="transmembrane region" description="Helical" evidence="7">
    <location>
        <begin position="762"/>
        <end position="783"/>
    </location>
</feature>
<evidence type="ECO:0000256" key="2">
    <source>
        <dbReference type="ARBA" id="ARBA00022692"/>
    </source>
</evidence>
<dbReference type="Gene3D" id="4.10.410.20">
    <property type="match status" value="1"/>
</dbReference>
<dbReference type="SMART" id="SM00032">
    <property type="entry name" value="CCP"/>
    <property type="match status" value="1"/>
</dbReference>
<dbReference type="InterPro" id="IPR000436">
    <property type="entry name" value="Sushi_SCR_CCP_dom"/>
</dbReference>
<dbReference type="SMART" id="SM00216">
    <property type="entry name" value="VWD"/>
    <property type="match status" value="1"/>
</dbReference>
<evidence type="ECO:0000313" key="12">
    <source>
        <dbReference type="Ensembl" id="ENSPMAP00000009259.1"/>
    </source>
</evidence>
<evidence type="ECO:0000256" key="4">
    <source>
        <dbReference type="ARBA" id="ARBA00023136"/>
    </source>
</evidence>
<evidence type="ECO:0000259" key="9">
    <source>
        <dbReference type="PROSITE" id="PS50923"/>
    </source>
</evidence>
<comment type="subcellular location">
    <subcellularLocation>
        <location evidence="1">Membrane</location>
    </subcellularLocation>
</comment>
<dbReference type="Gene3D" id="2.10.70.10">
    <property type="entry name" value="Complement Module, domain 1"/>
    <property type="match status" value="1"/>
</dbReference>
<dbReference type="Pfam" id="PF03782">
    <property type="entry name" value="AMOP"/>
    <property type="match status" value="1"/>
</dbReference>
<evidence type="ECO:0000259" key="10">
    <source>
        <dbReference type="PROSITE" id="PS50958"/>
    </source>
</evidence>
<sequence>MGPVKAEGNCASRCGQVTLGDCSCTPSCQALDSCCPDFAHRCLEISPKSGCHVGGDDLKIINIRFNRTQGVICRFGEDKVDVGGHLDGEGHAHCVSPLVYETRRIPFQLSVDGGLSFPHEGTWVAVHPGKVKGGAAAQMHNATHWQYYGTPGVAGKLTLNWNASKLRSPAVNVEVWGYRETGEAYGAAWVAQWLYLYTLARDVANSGSFTFLPKPALPEFSVYEFGMLRIASSNYSDGQPNVLAAWSDDHAMAWHLEEKFRADPAAWALQKCLAWNENETSILPPFLPEIADCPCTLGQARADTGRFQADYGCDIDKGSKCTYHQGAVHCVRAIQASPRYAAGQQCCYDARGVQLLTVDSVGGGTPDRGHDWGSPPYRRPPRVPAASHWLYDVVTFYYCCLWSDNCDYYMHHRPSSDCRAYVPPKIGSALGDPHFLTFGNLSITFNGRGEYTLLEAASHSLVVQIRTDVAHDPDGNAVNATVITSAAMRENGSDLVEVRVQRESGTLQVLLNGGAVAFDEQDWMDLHGVFVNSAVMSNVTVMFPSGAAVEVRLMPGSLAVSLLLPRNFSGQTRGLLGVLDGGLSFPDGTTLPGDASPEQMYSFGASWTLHRRNGVATTSSWKARHSLLMIVAPLLDPNCKAAQGSSTRWQPAGSTQGGSLQGSTKFQPFKIYTLSSLSAANATLLAHRWHQGVARDLAPVVSCGVLLAPKHGSKEGTVYMAGGRLTFACDSGYTLSGSSTRECRPNGRWSGQDVSCVTDNTLAIVLGSVFAVLVLAIAGFFIYKQLRMRHNRVHCSGGKP</sequence>
<feature type="domain" description="Sushi" evidence="9">
    <location>
        <begin position="701"/>
        <end position="758"/>
    </location>
</feature>
<dbReference type="InterPro" id="IPR001212">
    <property type="entry name" value="Somatomedin_B_dom"/>
</dbReference>
<keyword evidence="2 7" id="KW-0812">Transmembrane</keyword>
<dbReference type="Pfam" id="PF00094">
    <property type="entry name" value="VWD"/>
    <property type="match status" value="1"/>
</dbReference>
<keyword evidence="6" id="KW-0768">Sushi</keyword>
<dbReference type="SUPFAM" id="SSF57535">
    <property type="entry name" value="Complement control module/SCR domain"/>
    <property type="match status" value="1"/>
</dbReference>
<protein>
    <submittedName>
        <fullName evidence="12">Sushi domain containing 2</fullName>
    </submittedName>
</protein>
<dbReference type="SMART" id="SM00201">
    <property type="entry name" value="SO"/>
    <property type="match status" value="1"/>
</dbReference>
<dbReference type="GO" id="GO:0016020">
    <property type="term" value="C:membrane"/>
    <property type="evidence" value="ECO:0007669"/>
    <property type="project" value="UniProtKB-SubCell"/>
</dbReference>
<evidence type="ECO:0000259" key="11">
    <source>
        <dbReference type="PROSITE" id="PS51233"/>
    </source>
</evidence>
<evidence type="ECO:0000256" key="7">
    <source>
        <dbReference type="SAM" id="Phobius"/>
    </source>
</evidence>
<reference evidence="12" key="2">
    <citation type="submission" date="2025-09" db="UniProtKB">
        <authorList>
            <consortium name="Ensembl"/>
        </authorList>
    </citation>
    <scope>IDENTIFICATION</scope>
</reference>
<evidence type="ECO:0000256" key="5">
    <source>
        <dbReference type="ARBA" id="ARBA00023157"/>
    </source>
</evidence>
<comment type="caution">
    <text evidence="6">Lacks conserved residue(s) required for the propagation of feature annotation.</text>
</comment>
<keyword evidence="3 7" id="KW-1133">Transmembrane helix</keyword>
<dbReference type="PROSITE" id="PS50856">
    <property type="entry name" value="AMOP"/>
    <property type="match status" value="1"/>
</dbReference>
<dbReference type="InterPro" id="IPR005533">
    <property type="entry name" value="AMOP_dom"/>
</dbReference>
<feature type="domain" description="SMB" evidence="10">
    <location>
        <begin position="6"/>
        <end position="46"/>
    </location>
</feature>
<dbReference type="AlphaFoldDB" id="S4RVL9"/>
<dbReference type="Ensembl" id="ENSPMAT00000009299.1">
    <property type="protein sequence ID" value="ENSPMAP00000009259.1"/>
    <property type="gene ID" value="ENSPMAG00000008406.1"/>
</dbReference>
<proteinExistence type="predicted"/>
<dbReference type="SMART" id="SM00723">
    <property type="entry name" value="AMOP"/>
    <property type="match status" value="1"/>
</dbReference>
<dbReference type="PROSITE" id="PS00524">
    <property type="entry name" value="SMB_1"/>
    <property type="match status" value="1"/>
</dbReference>
<dbReference type="PROSITE" id="PS50958">
    <property type="entry name" value="SMB_2"/>
    <property type="match status" value="1"/>
</dbReference>
<evidence type="ECO:0000256" key="1">
    <source>
        <dbReference type="ARBA" id="ARBA00004370"/>
    </source>
</evidence>
<evidence type="ECO:0000256" key="3">
    <source>
        <dbReference type="ARBA" id="ARBA00022989"/>
    </source>
</evidence>
<keyword evidence="4 7" id="KW-0472">Membrane</keyword>
<name>S4RVL9_PETMA</name>
<dbReference type="InterPro" id="IPR036024">
    <property type="entry name" value="Somatomedin_B-like_dom_sf"/>
</dbReference>
<dbReference type="InterPro" id="IPR035976">
    <property type="entry name" value="Sushi/SCR/CCP_sf"/>
</dbReference>
<evidence type="ECO:0000259" key="8">
    <source>
        <dbReference type="PROSITE" id="PS50856"/>
    </source>
</evidence>
<dbReference type="GeneTree" id="ENSGT00730000110943"/>
<reference evidence="12" key="1">
    <citation type="submission" date="2025-08" db="UniProtKB">
        <authorList>
            <consortium name="Ensembl"/>
        </authorList>
    </citation>
    <scope>IDENTIFICATION</scope>
</reference>
<organism evidence="12">
    <name type="scientific">Petromyzon marinus</name>
    <name type="common">Sea lamprey</name>
    <dbReference type="NCBI Taxonomy" id="7757"/>
    <lineage>
        <taxon>Eukaryota</taxon>
        <taxon>Metazoa</taxon>
        <taxon>Chordata</taxon>
        <taxon>Craniata</taxon>
        <taxon>Vertebrata</taxon>
        <taxon>Cyclostomata</taxon>
        <taxon>Hyperoartia</taxon>
        <taxon>Petromyzontiformes</taxon>
        <taxon>Petromyzontidae</taxon>
        <taxon>Petromyzon</taxon>
    </lineage>
</organism>
<feature type="domain" description="VWFD" evidence="11">
    <location>
        <begin position="425"/>
        <end position="616"/>
    </location>
</feature>
<dbReference type="PANTHER" id="PTHR13802">
    <property type="entry name" value="MUCIN 4-RELATED"/>
    <property type="match status" value="1"/>
</dbReference>
<dbReference type="OMA" id="FGADWAI"/>
<accession>S4RVL9</accession>
<dbReference type="PROSITE" id="PS51233">
    <property type="entry name" value="VWFD"/>
    <property type="match status" value="1"/>
</dbReference>
<evidence type="ECO:0000256" key="6">
    <source>
        <dbReference type="PROSITE-ProRule" id="PRU00302"/>
    </source>
</evidence>
<feature type="domain" description="AMOP" evidence="8">
    <location>
        <begin position="264"/>
        <end position="413"/>
    </location>
</feature>
<dbReference type="PANTHER" id="PTHR13802:SF63">
    <property type="entry name" value="SUSHI DOMAIN-CONTAINING PROTEIN 2"/>
    <property type="match status" value="1"/>
</dbReference>
<dbReference type="HOGENOM" id="CLU_019295_0_0_1"/>
<keyword evidence="5 6" id="KW-1015">Disulfide bond</keyword>
<dbReference type="SUPFAM" id="SSF90188">
    <property type="entry name" value="Somatomedin B domain"/>
    <property type="match status" value="1"/>
</dbReference>
<dbReference type="InterPro" id="IPR001846">
    <property type="entry name" value="VWF_type-D"/>
</dbReference>
<dbReference type="Pfam" id="PF00084">
    <property type="entry name" value="Sushi"/>
    <property type="match status" value="1"/>
</dbReference>
<dbReference type="InterPro" id="IPR051495">
    <property type="entry name" value="Epithelial_Barrier/Signaling"/>
</dbReference>
<feature type="disulfide bond" evidence="6">
    <location>
        <begin position="729"/>
        <end position="756"/>
    </location>
</feature>
<dbReference type="CDD" id="cd00033">
    <property type="entry name" value="CCP"/>
    <property type="match status" value="1"/>
</dbReference>